<feature type="transmembrane region" description="Helical" evidence="1">
    <location>
        <begin position="80"/>
        <end position="104"/>
    </location>
</feature>
<organism evidence="2 3">
    <name type="scientific">Candidatus Liptonbacteria bacterium RIFOXYB1_FULL_36_10</name>
    <dbReference type="NCBI Taxonomy" id="1798654"/>
    <lineage>
        <taxon>Bacteria</taxon>
        <taxon>Candidatus Liptoniibacteriota</taxon>
    </lineage>
</organism>
<dbReference type="AlphaFoldDB" id="A0A1G2CP60"/>
<protein>
    <submittedName>
        <fullName evidence="2">Uncharacterized protein</fullName>
    </submittedName>
</protein>
<dbReference type="Proteomes" id="UP000178599">
    <property type="component" value="Unassembled WGS sequence"/>
</dbReference>
<sequence length="127" mass="13609">MTYKLFFLFSFFLFPILIFAQSGIKPITPGELSIGLVIYNITNWLLGLIVALSLLLVVYAAFLILLGGAEPGNISKAKSILIWAAVALALGLGARIIISLTLYFTGLAPRGASIFDLIFGLLSGTDK</sequence>
<keyword evidence="1" id="KW-0812">Transmembrane</keyword>
<comment type="caution">
    <text evidence="2">The sequence shown here is derived from an EMBL/GenBank/DDBJ whole genome shotgun (WGS) entry which is preliminary data.</text>
</comment>
<dbReference type="EMBL" id="MHLE01000038">
    <property type="protein sequence ID" value="OGZ02238.1"/>
    <property type="molecule type" value="Genomic_DNA"/>
</dbReference>
<evidence type="ECO:0000256" key="1">
    <source>
        <dbReference type="SAM" id="Phobius"/>
    </source>
</evidence>
<dbReference type="InterPro" id="IPR043993">
    <property type="entry name" value="T4SS_pilin"/>
</dbReference>
<accession>A0A1G2CP60</accession>
<keyword evidence="1" id="KW-1133">Transmembrane helix</keyword>
<proteinExistence type="predicted"/>
<evidence type="ECO:0000313" key="2">
    <source>
        <dbReference type="EMBL" id="OGZ02238.1"/>
    </source>
</evidence>
<name>A0A1G2CP60_9BACT</name>
<feature type="transmembrane region" description="Helical" evidence="1">
    <location>
        <begin position="44"/>
        <end position="68"/>
    </location>
</feature>
<dbReference type="Pfam" id="PF18895">
    <property type="entry name" value="T4SS_pilin"/>
    <property type="match status" value="1"/>
</dbReference>
<evidence type="ECO:0000313" key="3">
    <source>
        <dbReference type="Proteomes" id="UP000178599"/>
    </source>
</evidence>
<reference evidence="2 3" key="1">
    <citation type="journal article" date="2016" name="Nat. Commun.">
        <title>Thousands of microbial genomes shed light on interconnected biogeochemical processes in an aquifer system.</title>
        <authorList>
            <person name="Anantharaman K."/>
            <person name="Brown C.T."/>
            <person name="Hug L.A."/>
            <person name="Sharon I."/>
            <person name="Castelle C.J."/>
            <person name="Probst A.J."/>
            <person name="Thomas B.C."/>
            <person name="Singh A."/>
            <person name="Wilkins M.J."/>
            <person name="Karaoz U."/>
            <person name="Brodie E.L."/>
            <person name="Williams K.H."/>
            <person name="Hubbard S.S."/>
            <person name="Banfield J.F."/>
        </authorList>
    </citation>
    <scope>NUCLEOTIDE SEQUENCE [LARGE SCALE GENOMIC DNA]</scope>
</reference>
<gene>
    <name evidence="2" type="ORF">A2390_00930</name>
</gene>
<keyword evidence="1" id="KW-0472">Membrane</keyword>